<evidence type="ECO:0000256" key="1">
    <source>
        <dbReference type="ARBA" id="ARBA00001974"/>
    </source>
</evidence>
<dbReference type="InterPro" id="IPR017905">
    <property type="entry name" value="ERV/ALR_sulphydryl_oxidase"/>
</dbReference>
<evidence type="ECO:0000256" key="6">
    <source>
        <dbReference type="ARBA" id="ARBA00023157"/>
    </source>
</evidence>
<dbReference type="InterPro" id="IPR001173">
    <property type="entry name" value="Glyco_trans_2-like"/>
</dbReference>
<evidence type="ECO:0000256" key="3">
    <source>
        <dbReference type="ARBA" id="ARBA00022630"/>
    </source>
</evidence>
<dbReference type="RefSeq" id="WP_145083081.1">
    <property type="nucleotide sequence ID" value="NZ_CP036298.1"/>
</dbReference>
<feature type="domain" description="ERV/ALR sulfhydryl oxidase" evidence="7">
    <location>
        <begin position="30"/>
        <end position="119"/>
    </location>
</feature>
<keyword evidence="9" id="KW-1185">Reference proteome</keyword>
<evidence type="ECO:0000313" key="8">
    <source>
        <dbReference type="EMBL" id="QDV26736.1"/>
    </source>
</evidence>
<keyword evidence="5" id="KW-0560">Oxidoreductase</keyword>
<comment type="cofactor">
    <cofactor evidence="1">
        <name>FAD</name>
        <dbReference type="ChEBI" id="CHEBI:57692"/>
    </cofactor>
</comment>
<dbReference type="AlphaFoldDB" id="A0A518GDQ6"/>
<dbReference type="InterPro" id="IPR039799">
    <property type="entry name" value="ALR/ERV"/>
</dbReference>
<gene>
    <name evidence="8" type="ORF">Q31a_51150</name>
</gene>
<dbReference type="KEGG" id="ahel:Q31a_51150"/>
<dbReference type="SUPFAM" id="SSF53448">
    <property type="entry name" value="Nucleotide-diphospho-sugar transferases"/>
    <property type="match status" value="1"/>
</dbReference>
<dbReference type="Pfam" id="PF04777">
    <property type="entry name" value="Evr1_Alr"/>
    <property type="match status" value="1"/>
</dbReference>
<proteinExistence type="predicted"/>
<accession>A0A518GDQ6</accession>
<keyword evidence="6" id="KW-1015">Disulfide bond</keyword>
<dbReference type="EC" id="1.8.3.2" evidence="2"/>
<evidence type="ECO:0000256" key="5">
    <source>
        <dbReference type="ARBA" id="ARBA00023002"/>
    </source>
</evidence>
<dbReference type="Pfam" id="PF00535">
    <property type="entry name" value="Glycos_transf_2"/>
    <property type="match status" value="1"/>
</dbReference>
<dbReference type="PANTHER" id="PTHR12645">
    <property type="entry name" value="ALR/ERV"/>
    <property type="match status" value="1"/>
</dbReference>
<dbReference type="OrthoDB" id="269473at2"/>
<dbReference type="CDD" id="cd00761">
    <property type="entry name" value="Glyco_tranf_GTA_type"/>
    <property type="match status" value="1"/>
</dbReference>
<keyword evidence="4" id="KW-0274">FAD</keyword>
<dbReference type="SUPFAM" id="SSF69000">
    <property type="entry name" value="FAD-dependent thiol oxidase"/>
    <property type="match status" value="1"/>
</dbReference>
<evidence type="ECO:0000256" key="2">
    <source>
        <dbReference type="ARBA" id="ARBA00012512"/>
    </source>
</evidence>
<sequence length="403" mass="45271">MIKCDGCGHVVRSNVLPLVCHCGTRTNRLADGSTNKASSSYWGKLHRYRGNSLAWVLRWLEAYNGCPTCKADFRRYMQRNPPDTRTEKTLFMWGVDAHNWVNQKLGRAIFTYTEARRLYRSTSSAAAELPTYDQATGRALAEPVDVVIPFHAGDALFAAEAIESILAQRRVFPIIHVIADQCDIPAEVLRIAQTQPEVRLYRTPRRMGPYRIANSIARHEAESDFLAIQDADDISTPDRLSKQLATLLGSEYAQTSGAMRNFTDEQTPHLIDRRRYEETILPGVRFHHVPGGRSVNSVRTINRRAFEQLNGFADEICSMDFDLDNRISLAGMLSHWASDVVGMRRLHSQSLTNGPEYSANTRARRAANALCVRNLTAMQKRPTIAQAAELGALSQAEQLPRTN</sequence>
<dbReference type="InterPro" id="IPR029044">
    <property type="entry name" value="Nucleotide-diphossugar_trans"/>
</dbReference>
<dbReference type="GO" id="GO:0050660">
    <property type="term" value="F:flavin adenine dinucleotide binding"/>
    <property type="evidence" value="ECO:0007669"/>
    <property type="project" value="TreeGrafter"/>
</dbReference>
<dbReference type="PROSITE" id="PS51324">
    <property type="entry name" value="ERV_ALR"/>
    <property type="match status" value="1"/>
</dbReference>
<dbReference type="InterPro" id="IPR036774">
    <property type="entry name" value="ERV/ALR_sulphydryl_oxid_sf"/>
</dbReference>
<organism evidence="8 9">
    <name type="scientific">Aureliella helgolandensis</name>
    <dbReference type="NCBI Taxonomy" id="2527968"/>
    <lineage>
        <taxon>Bacteria</taxon>
        <taxon>Pseudomonadati</taxon>
        <taxon>Planctomycetota</taxon>
        <taxon>Planctomycetia</taxon>
        <taxon>Pirellulales</taxon>
        <taxon>Pirellulaceae</taxon>
        <taxon>Aureliella</taxon>
    </lineage>
</organism>
<evidence type="ECO:0000313" key="9">
    <source>
        <dbReference type="Proteomes" id="UP000318017"/>
    </source>
</evidence>
<evidence type="ECO:0000259" key="7">
    <source>
        <dbReference type="PROSITE" id="PS51324"/>
    </source>
</evidence>
<dbReference type="Proteomes" id="UP000318017">
    <property type="component" value="Chromosome"/>
</dbReference>
<protein>
    <recommendedName>
        <fullName evidence="2">thiol oxidase</fullName>
        <ecNumber evidence="2">1.8.3.2</ecNumber>
    </recommendedName>
</protein>
<dbReference type="PANTHER" id="PTHR12645:SF0">
    <property type="entry name" value="FAD-LINKED SULFHYDRYL OXIDASE ALR"/>
    <property type="match status" value="1"/>
</dbReference>
<dbReference type="Gene3D" id="1.20.120.310">
    <property type="entry name" value="ERV/ALR sulfhydryl oxidase domain"/>
    <property type="match status" value="1"/>
</dbReference>
<keyword evidence="3" id="KW-0285">Flavoprotein</keyword>
<dbReference type="GO" id="GO:0016971">
    <property type="term" value="F:flavin-dependent sulfhydryl oxidase activity"/>
    <property type="evidence" value="ECO:0007669"/>
    <property type="project" value="InterPro"/>
</dbReference>
<dbReference type="Gene3D" id="3.90.550.10">
    <property type="entry name" value="Spore Coat Polysaccharide Biosynthesis Protein SpsA, Chain A"/>
    <property type="match status" value="1"/>
</dbReference>
<reference evidence="8 9" key="1">
    <citation type="submission" date="2019-02" db="EMBL/GenBank/DDBJ databases">
        <title>Deep-cultivation of Planctomycetes and their phenomic and genomic characterization uncovers novel biology.</title>
        <authorList>
            <person name="Wiegand S."/>
            <person name="Jogler M."/>
            <person name="Boedeker C."/>
            <person name="Pinto D."/>
            <person name="Vollmers J."/>
            <person name="Rivas-Marin E."/>
            <person name="Kohn T."/>
            <person name="Peeters S.H."/>
            <person name="Heuer A."/>
            <person name="Rast P."/>
            <person name="Oberbeckmann S."/>
            <person name="Bunk B."/>
            <person name="Jeske O."/>
            <person name="Meyerdierks A."/>
            <person name="Storesund J.E."/>
            <person name="Kallscheuer N."/>
            <person name="Luecker S."/>
            <person name="Lage O.M."/>
            <person name="Pohl T."/>
            <person name="Merkel B.J."/>
            <person name="Hornburger P."/>
            <person name="Mueller R.-W."/>
            <person name="Bruemmer F."/>
            <person name="Labrenz M."/>
            <person name="Spormann A.M."/>
            <person name="Op den Camp H."/>
            <person name="Overmann J."/>
            <person name="Amann R."/>
            <person name="Jetten M.S.M."/>
            <person name="Mascher T."/>
            <person name="Medema M.H."/>
            <person name="Devos D.P."/>
            <person name="Kaster A.-K."/>
            <person name="Ovreas L."/>
            <person name="Rohde M."/>
            <person name="Galperin M.Y."/>
            <person name="Jogler C."/>
        </authorList>
    </citation>
    <scope>NUCLEOTIDE SEQUENCE [LARGE SCALE GENOMIC DNA]</scope>
    <source>
        <strain evidence="8 9">Q31a</strain>
    </source>
</reference>
<dbReference type="EMBL" id="CP036298">
    <property type="protein sequence ID" value="QDV26736.1"/>
    <property type="molecule type" value="Genomic_DNA"/>
</dbReference>
<evidence type="ECO:0000256" key="4">
    <source>
        <dbReference type="ARBA" id="ARBA00022827"/>
    </source>
</evidence>
<name>A0A518GDQ6_9BACT</name>